<proteinExistence type="predicted"/>
<evidence type="ECO:0000313" key="2">
    <source>
        <dbReference type="EMBL" id="KAJ8339981.1"/>
    </source>
</evidence>
<dbReference type="EMBL" id="JAINUF010000016">
    <property type="protein sequence ID" value="KAJ8339981.1"/>
    <property type="molecule type" value="Genomic_DNA"/>
</dbReference>
<sequence>MSRFELRRRNSELESCVQSGGIASRSVAGPGVAGRHWELIAGRGPECPLSFSAWLDRAASRRCLYNGCRSARRNGVLSPASQAFSNRASISGNQLGREAPTGALQYTGGLASILAFYVSHMKKQAWPRPVLGLSRTCPRPVSCFQRCFFSPTWTTLAVLPPPFLLLPPVEGPAEKKLTHFEKSPRVFLKTPTRAKPVAGPQDPLKGSSKGGGGGCETSEERGDARGVLKQ</sequence>
<organism evidence="2 3">
    <name type="scientific">Synaphobranchus kaupii</name>
    <name type="common">Kaup's arrowtooth eel</name>
    <dbReference type="NCBI Taxonomy" id="118154"/>
    <lineage>
        <taxon>Eukaryota</taxon>
        <taxon>Metazoa</taxon>
        <taxon>Chordata</taxon>
        <taxon>Craniata</taxon>
        <taxon>Vertebrata</taxon>
        <taxon>Euteleostomi</taxon>
        <taxon>Actinopterygii</taxon>
        <taxon>Neopterygii</taxon>
        <taxon>Teleostei</taxon>
        <taxon>Anguilliformes</taxon>
        <taxon>Synaphobranchidae</taxon>
        <taxon>Synaphobranchus</taxon>
    </lineage>
</organism>
<evidence type="ECO:0000256" key="1">
    <source>
        <dbReference type="SAM" id="MobiDB-lite"/>
    </source>
</evidence>
<feature type="compositionally biased region" description="Basic and acidic residues" evidence="1">
    <location>
        <begin position="218"/>
        <end position="230"/>
    </location>
</feature>
<keyword evidence="3" id="KW-1185">Reference proteome</keyword>
<evidence type="ECO:0000313" key="3">
    <source>
        <dbReference type="Proteomes" id="UP001152622"/>
    </source>
</evidence>
<feature type="region of interest" description="Disordered" evidence="1">
    <location>
        <begin position="188"/>
        <end position="230"/>
    </location>
</feature>
<dbReference type="Proteomes" id="UP001152622">
    <property type="component" value="Chromosome 16"/>
</dbReference>
<name>A0A9Q1EJI0_SYNKA</name>
<gene>
    <name evidence="2" type="ORF">SKAU_G00346140</name>
</gene>
<comment type="caution">
    <text evidence="2">The sequence shown here is derived from an EMBL/GenBank/DDBJ whole genome shotgun (WGS) entry which is preliminary data.</text>
</comment>
<reference evidence="2" key="1">
    <citation type="journal article" date="2023" name="Science">
        <title>Genome structures resolve the early diversification of teleost fishes.</title>
        <authorList>
            <person name="Parey E."/>
            <person name="Louis A."/>
            <person name="Montfort J."/>
            <person name="Bouchez O."/>
            <person name="Roques C."/>
            <person name="Iampietro C."/>
            <person name="Lluch J."/>
            <person name="Castinel A."/>
            <person name="Donnadieu C."/>
            <person name="Desvignes T."/>
            <person name="Floi Bucao C."/>
            <person name="Jouanno E."/>
            <person name="Wen M."/>
            <person name="Mejri S."/>
            <person name="Dirks R."/>
            <person name="Jansen H."/>
            <person name="Henkel C."/>
            <person name="Chen W.J."/>
            <person name="Zahm M."/>
            <person name="Cabau C."/>
            <person name="Klopp C."/>
            <person name="Thompson A.W."/>
            <person name="Robinson-Rechavi M."/>
            <person name="Braasch I."/>
            <person name="Lecointre G."/>
            <person name="Bobe J."/>
            <person name="Postlethwait J.H."/>
            <person name="Berthelot C."/>
            <person name="Roest Crollius H."/>
            <person name="Guiguen Y."/>
        </authorList>
    </citation>
    <scope>NUCLEOTIDE SEQUENCE</scope>
    <source>
        <strain evidence="2">WJC10195</strain>
    </source>
</reference>
<accession>A0A9Q1EJI0</accession>
<dbReference type="AlphaFoldDB" id="A0A9Q1EJI0"/>
<protein>
    <submittedName>
        <fullName evidence="2">Uncharacterized protein</fullName>
    </submittedName>
</protein>